<accession>A0AAV3NKV9</accession>
<gene>
    <name evidence="2" type="ORF">LIER_00117</name>
</gene>
<comment type="caution">
    <text evidence="2">The sequence shown here is derived from an EMBL/GenBank/DDBJ whole genome shotgun (WGS) entry which is preliminary data.</text>
</comment>
<evidence type="ECO:0000313" key="3">
    <source>
        <dbReference type="Proteomes" id="UP001454036"/>
    </source>
</evidence>
<dbReference type="EMBL" id="BAABME010000008">
    <property type="protein sequence ID" value="GAA0138357.1"/>
    <property type="molecule type" value="Genomic_DNA"/>
</dbReference>
<name>A0AAV3NKV9_LITER</name>
<proteinExistence type="predicted"/>
<dbReference type="InterPro" id="IPR013103">
    <property type="entry name" value="RVT_2"/>
</dbReference>
<evidence type="ECO:0000313" key="2">
    <source>
        <dbReference type="EMBL" id="GAA0138357.1"/>
    </source>
</evidence>
<protein>
    <submittedName>
        <fullName evidence="2">Transmembrane signal receptor</fullName>
    </submittedName>
</protein>
<dbReference type="Pfam" id="PF07727">
    <property type="entry name" value="RVT_2"/>
    <property type="match status" value="1"/>
</dbReference>
<organism evidence="2 3">
    <name type="scientific">Lithospermum erythrorhizon</name>
    <name type="common">Purple gromwell</name>
    <name type="synonym">Lithospermum officinale var. erythrorhizon</name>
    <dbReference type="NCBI Taxonomy" id="34254"/>
    <lineage>
        <taxon>Eukaryota</taxon>
        <taxon>Viridiplantae</taxon>
        <taxon>Streptophyta</taxon>
        <taxon>Embryophyta</taxon>
        <taxon>Tracheophyta</taxon>
        <taxon>Spermatophyta</taxon>
        <taxon>Magnoliopsida</taxon>
        <taxon>eudicotyledons</taxon>
        <taxon>Gunneridae</taxon>
        <taxon>Pentapetalae</taxon>
        <taxon>asterids</taxon>
        <taxon>lamiids</taxon>
        <taxon>Boraginales</taxon>
        <taxon>Boraginaceae</taxon>
        <taxon>Boraginoideae</taxon>
        <taxon>Lithospermeae</taxon>
        <taxon>Lithospermum</taxon>
    </lineage>
</organism>
<keyword evidence="3" id="KW-1185">Reference proteome</keyword>
<dbReference type="SUPFAM" id="SSF56672">
    <property type="entry name" value="DNA/RNA polymerases"/>
    <property type="match status" value="1"/>
</dbReference>
<dbReference type="InterPro" id="IPR043502">
    <property type="entry name" value="DNA/RNA_pol_sf"/>
</dbReference>
<sequence length="95" mass="10954">MGTIRVFLSVAVACNWELHQMDVHNAFLHSELTEEVYMKLPPGYSSSLPGRVCRLRKSLYGLRQAPRNWFAKLSTVLLKFGFTQSYADYSLFSYI</sequence>
<evidence type="ECO:0000259" key="1">
    <source>
        <dbReference type="Pfam" id="PF07727"/>
    </source>
</evidence>
<reference evidence="2 3" key="1">
    <citation type="submission" date="2024-01" db="EMBL/GenBank/DDBJ databases">
        <title>The complete chloroplast genome sequence of Lithospermum erythrorhizon: insights into the phylogenetic relationship among Boraginaceae species and the maternal lineages of purple gromwells.</title>
        <authorList>
            <person name="Okada T."/>
            <person name="Watanabe K."/>
        </authorList>
    </citation>
    <scope>NUCLEOTIDE SEQUENCE [LARGE SCALE GENOMIC DNA]</scope>
</reference>
<keyword evidence="2" id="KW-0812">Transmembrane</keyword>
<dbReference type="Proteomes" id="UP001454036">
    <property type="component" value="Unassembled WGS sequence"/>
</dbReference>
<keyword evidence="2" id="KW-0472">Membrane</keyword>
<feature type="domain" description="Reverse transcriptase Ty1/copia-type" evidence="1">
    <location>
        <begin position="3"/>
        <end position="92"/>
    </location>
</feature>
<dbReference type="AlphaFoldDB" id="A0AAV3NKV9"/>
<keyword evidence="2" id="KW-0675">Receptor</keyword>